<dbReference type="Pfam" id="PF06961">
    <property type="entry name" value="DUF1294"/>
    <property type="match status" value="1"/>
</dbReference>
<feature type="transmembrane region" description="Helical" evidence="1">
    <location>
        <begin position="6"/>
        <end position="22"/>
    </location>
</feature>
<reference evidence="2 3" key="1">
    <citation type="journal article" date="2006" name="Genome Res.">
        <title>Skewed genomic variability in strains of the toxigenic bacterial pathogen, Clostridium perfringens.</title>
        <authorList>
            <person name="Myers G.S."/>
            <person name="Rasko D.A."/>
            <person name="Cheung J.K."/>
            <person name="Ravel J."/>
            <person name="Seshadri R."/>
            <person name="Deboy R.T."/>
            <person name="Ren Q."/>
            <person name="Varga J."/>
            <person name="Awad M.M."/>
            <person name="Brinkac L.M."/>
            <person name="Daugherty S.C."/>
            <person name="Haft D.H."/>
            <person name="Dodson R.J."/>
            <person name="Madupu R."/>
            <person name="Nelson W.C."/>
            <person name="Rosovitz M.J."/>
            <person name="Sullivan S.A."/>
            <person name="Khouri H."/>
            <person name="Dimitrov G.I."/>
            <person name="Watkins K.L."/>
            <person name="Mulligan S."/>
            <person name="Benton J."/>
            <person name="Radune D."/>
            <person name="Fisher D.J."/>
            <person name="Atkins H.S."/>
            <person name="Hiscox T."/>
            <person name="Jost B.H."/>
            <person name="Billington S.J."/>
            <person name="Songer J.G."/>
            <person name="McClane B.A."/>
            <person name="Titball R.W."/>
            <person name="Rood J.I."/>
            <person name="Melville S.B."/>
            <person name="Paulsen I.T."/>
        </authorList>
    </citation>
    <scope>NUCLEOTIDE SEQUENCE [LARGE SCALE GENOMIC DNA]</scope>
    <source>
        <strain evidence="3">ATCC 13124 / DSM 756 / JCM 1290 / NCIMB 6125 / NCTC 8237 / S 107 / Type A</strain>
    </source>
</reference>
<keyword evidence="1" id="KW-0472">Membrane</keyword>
<proteinExistence type="predicted"/>
<sequence length="87" mass="9900">MKELFVGYLIVINLVAIILMYIDKQKAKKHQWRISEDTLIGVSIIGGGIGALWGMHVFRHKTKHAKFTIGIPLIIAIQALLILYFIR</sequence>
<evidence type="ECO:0000313" key="3">
    <source>
        <dbReference type="Proteomes" id="UP000001823"/>
    </source>
</evidence>
<accession>A0A0H2YV97</accession>
<dbReference type="InterPro" id="IPR012156">
    <property type="entry name" value="Cold_shock_CspA"/>
</dbReference>
<gene>
    <name evidence="2" type="ordered locus">CPF_0531</name>
</gene>
<dbReference type="GO" id="GO:0003676">
    <property type="term" value="F:nucleic acid binding"/>
    <property type="evidence" value="ECO:0007669"/>
    <property type="project" value="InterPro"/>
</dbReference>
<dbReference type="eggNOG" id="COG3326">
    <property type="taxonomic scope" value="Bacteria"/>
</dbReference>
<dbReference type="HOGENOM" id="CLU_091970_3_0_9"/>
<evidence type="ECO:0000256" key="1">
    <source>
        <dbReference type="SAM" id="Phobius"/>
    </source>
</evidence>
<evidence type="ECO:0008006" key="4">
    <source>
        <dbReference type="Google" id="ProtNLM"/>
    </source>
</evidence>
<keyword evidence="1" id="KW-1133">Transmembrane helix</keyword>
<feature type="transmembrane region" description="Helical" evidence="1">
    <location>
        <begin position="34"/>
        <end position="55"/>
    </location>
</feature>
<dbReference type="EMBL" id="CP000246">
    <property type="protein sequence ID" value="ABG84793.1"/>
    <property type="molecule type" value="Genomic_DNA"/>
</dbReference>
<keyword evidence="1" id="KW-0812">Transmembrane</keyword>
<organism evidence="2 3">
    <name type="scientific">Clostridium perfringens (strain ATCC 13124 / DSM 756 / JCM 1290 / NCIMB 6125 / NCTC 8237 / Type A)</name>
    <dbReference type="NCBI Taxonomy" id="195103"/>
    <lineage>
        <taxon>Bacteria</taxon>
        <taxon>Bacillati</taxon>
        <taxon>Bacillota</taxon>
        <taxon>Clostridia</taxon>
        <taxon>Eubacteriales</taxon>
        <taxon>Clostridiaceae</taxon>
        <taxon>Clostridium</taxon>
    </lineage>
</organism>
<name>A0A0H2YV97_CLOP1</name>
<dbReference type="PaxDb" id="195103-CPF_0531"/>
<protein>
    <recommendedName>
        <fullName evidence="4">DUF1294 domain-containing protein</fullName>
    </recommendedName>
</protein>
<dbReference type="KEGG" id="cpf:CPF_0531"/>
<dbReference type="RefSeq" id="WP_003450079.1">
    <property type="nucleotide sequence ID" value="NC_008261.1"/>
</dbReference>
<dbReference type="InterPro" id="IPR010718">
    <property type="entry name" value="DUF1294"/>
</dbReference>
<dbReference type="Proteomes" id="UP000001823">
    <property type="component" value="Chromosome"/>
</dbReference>
<keyword evidence="3" id="KW-1185">Reference proteome</keyword>
<feature type="transmembrane region" description="Helical" evidence="1">
    <location>
        <begin position="67"/>
        <end position="86"/>
    </location>
</feature>
<dbReference type="AlphaFoldDB" id="A0A0H2YV97"/>
<evidence type="ECO:0000313" key="2">
    <source>
        <dbReference type="EMBL" id="ABG84793.1"/>
    </source>
</evidence>
<dbReference type="PIRSF" id="PIRSF002599">
    <property type="entry name" value="Cold_shock_A"/>
    <property type="match status" value="1"/>
</dbReference>